<dbReference type="OrthoDB" id="5279705at2759"/>
<reference evidence="3" key="1">
    <citation type="journal article" date="2013" name="Genome Announc.">
        <title>Draft genome sequence of the ascomycete Phaeoacremonium aleophilum strain UCR-PA7, a causal agent of the esca disease complex in grapevines.</title>
        <authorList>
            <person name="Blanco-Ulate B."/>
            <person name="Rolshausen P."/>
            <person name="Cantu D."/>
        </authorList>
    </citation>
    <scope>NUCLEOTIDE SEQUENCE [LARGE SCALE GENOMIC DNA]</scope>
    <source>
        <strain evidence="3">UCR-PA7</strain>
    </source>
</reference>
<gene>
    <name evidence="2" type="ORF">UCRPA7_1031</name>
</gene>
<dbReference type="eggNOG" id="ENOG502SCE7">
    <property type="taxonomic scope" value="Eukaryota"/>
</dbReference>
<dbReference type="AlphaFoldDB" id="R8BVS4"/>
<sequence length="225" mass="25375">MPLPVFTGDSSSLYRPAVPSPLSSSPIQASSPPLGLRDPNIQPRREIQSSPIPAPKFKFASRPARPNPVVQKREAAQESRRKLFLNNVRQRADDKRWERRGGENELLKLEWFSMDRDLRLAKSADLEGVVSEAEIEDATQLQEQPRQEAPVEVDDMMVDVLEHEEEAELDALISSMPSQPSSSDMIIRPDSPHWSDDEDYDALFMDFLSQEDNQGIVSSGQMDMS</sequence>
<evidence type="ECO:0000313" key="2">
    <source>
        <dbReference type="EMBL" id="EOO03458.1"/>
    </source>
</evidence>
<dbReference type="HOGENOM" id="CLU_070839_1_0_1"/>
<keyword evidence="3" id="KW-1185">Reference proteome</keyword>
<evidence type="ECO:0000313" key="3">
    <source>
        <dbReference type="Proteomes" id="UP000014074"/>
    </source>
</evidence>
<organism evidence="2 3">
    <name type="scientific">Phaeoacremonium minimum (strain UCR-PA7)</name>
    <name type="common">Esca disease fungus</name>
    <name type="synonym">Togninia minima</name>
    <dbReference type="NCBI Taxonomy" id="1286976"/>
    <lineage>
        <taxon>Eukaryota</taxon>
        <taxon>Fungi</taxon>
        <taxon>Dikarya</taxon>
        <taxon>Ascomycota</taxon>
        <taxon>Pezizomycotina</taxon>
        <taxon>Sordariomycetes</taxon>
        <taxon>Sordariomycetidae</taxon>
        <taxon>Togniniales</taxon>
        <taxon>Togniniaceae</taxon>
        <taxon>Phaeoacremonium</taxon>
    </lineage>
</organism>
<proteinExistence type="predicted"/>
<dbReference type="Proteomes" id="UP000014074">
    <property type="component" value="Unassembled WGS sequence"/>
</dbReference>
<dbReference type="RefSeq" id="XP_007911810.1">
    <property type="nucleotide sequence ID" value="XM_007913619.1"/>
</dbReference>
<name>R8BVS4_PHAM7</name>
<dbReference type="GeneID" id="19321142"/>
<protein>
    <submittedName>
        <fullName evidence="2">Uncharacterized protein</fullName>
    </submittedName>
</protein>
<accession>R8BVS4</accession>
<feature type="region of interest" description="Disordered" evidence="1">
    <location>
        <begin position="1"/>
        <end position="78"/>
    </location>
</feature>
<feature type="compositionally biased region" description="Low complexity" evidence="1">
    <location>
        <begin position="20"/>
        <end position="33"/>
    </location>
</feature>
<dbReference type="EMBL" id="KB932820">
    <property type="protein sequence ID" value="EOO03458.1"/>
    <property type="molecule type" value="Genomic_DNA"/>
</dbReference>
<dbReference type="KEGG" id="tmn:UCRPA7_1031"/>
<evidence type="ECO:0000256" key="1">
    <source>
        <dbReference type="SAM" id="MobiDB-lite"/>
    </source>
</evidence>